<evidence type="ECO:0000256" key="2">
    <source>
        <dbReference type="ARBA" id="ARBA00022801"/>
    </source>
</evidence>
<comment type="caution">
    <text evidence="5">The sequence shown here is derived from an EMBL/GenBank/DDBJ whole genome shotgun (WGS) entry which is preliminary data.</text>
</comment>
<keyword evidence="3" id="KW-0269">Exonuclease</keyword>
<sequence length="241" mass="27721">MPNDLKILKYLLWDQLFLKFQISKMIGIPEYKEAAQSIEEFIHSQEGLIKTDLASCTFTIFDLETTGFFPEIGDEILSIGAIKVKDFCIQYDDAFYTVMKPINKIPKNIQELTGLSSDTLDKAQSFPVGLKRFLEFSKGSILVAHPATFDIEFIKKVIKQWKLPCFLPEYIDSHVLANDLFFGKRNYLDNLIDRLNITERERHHALNDAIMTADIFVQLLKSYAETSITIVEELLEIESHS</sequence>
<dbReference type="PANTHER" id="PTHR30231">
    <property type="entry name" value="DNA POLYMERASE III SUBUNIT EPSILON"/>
    <property type="match status" value="1"/>
</dbReference>
<proteinExistence type="predicted"/>
<dbReference type="GO" id="GO:0045004">
    <property type="term" value="P:DNA replication proofreading"/>
    <property type="evidence" value="ECO:0007669"/>
    <property type="project" value="TreeGrafter"/>
</dbReference>
<dbReference type="CDD" id="cd06127">
    <property type="entry name" value="DEDDh"/>
    <property type="match status" value="1"/>
</dbReference>
<evidence type="ECO:0000256" key="1">
    <source>
        <dbReference type="ARBA" id="ARBA00022722"/>
    </source>
</evidence>
<dbReference type="Gene3D" id="3.30.420.10">
    <property type="entry name" value="Ribonuclease H-like superfamily/Ribonuclease H"/>
    <property type="match status" value="1"/>
</dbReference>
<keyword evidence="1" id="KW-0540">Nuclease</keyword>
<feature type="domain" description="Exonuclease" evidence="4">
    <location>
        <begin position="57"/>
        <end position="225"/>
    </location>
</feature>
<keyword evidence="6" id="KW-1185">Reference proteome</keyword>
<dbReference type="OrthoDB" id="9804290at2"/>
<dbReference type="InterPro" id="IPR006054">
    <property type="entry name" value="DnaQ"/>
</dbReference>
<dbReference type="Pfam" id="PF00929">
    <property type="entry name" value="RNase_T"/>
    <property type="match status" value="1"/>
</dbReference>
<dbReference type="InterPro" id="IPR036397">
    <property type="entry name" value="RNaseH_sf"/>
</dbReference>
<organism evidence="5 6">
    <name type="scientific">Metabacillus litoralis</name>
    <dbReference type="NCBI Taxonomy" id="152268"/>
    <lineage>
        <taxon>Bacteria</taxon>
        <taxon>Bacillati</taxon>
        <taxon>Bacillota</taxon>
        <taxon>Bacilli</taxon>
        <taxon>Bacillales</taxon>
        <taxon>Bacillaceae</taxon>
        <taxon>Metabacillus</taxon>
    </lineage>
</organism>
<name>A0A179T5P1_9BACI</name>
<dbReference type="SMART" id="SM00479">
    <property type="entry name" value="EXOIII"/>
    <property type="match status" value="1"/>
</dbReference>
<dbReference type="EMBL" id="LWSG01000003">
    <property type="protein sequence ID" value="OAS88529.1"/>
    <property type="molecule type" value="Genomic_DNA"/>
</dbReference>
<dbReference type="SUPFAM" id="SSF53098">
    <property type="entry name" value="Ribonuclease H-like"/>
    <property type="match status" value="1"/>
</dbReference>
<keyword evidence="2" id="KW-0378">Hydrolase</keyword>
<evidence type="ECO:0000256" key="3">
    <source>
        <dbReference type="ARBA" id="ARBA00022839"/>
    </source>
</evidence>
<dbReference type="AlphaFoldDB" id="A0A179T5P1"/>
<gene>
    <name evidence="5" type="ORF">A6K24_15875</name>
</gene>
<dbReference type="STRING" id="152268.A6K24_15875"/>
<dbReference type="GO" id="GO:0003887">
    <property type="term" value="F:DNA-directed DNA polymerase activity"/>
    <property type="evidence" value="ECO:0007669"/>
    <property type="project" value="InterPro"/>
</dbReference>
<dbReference type="NCBIfam" id="TIGR00573">
    <property type="entry name" value="dnaq"/>
    <property type="match status" value="1"/>
</dbReference>
<dbReference type="Proteomes" id="UP000078534">
    <property type="component" value="Unassembled WGS sequence"/>
</dbReference>
<dbReference type="InterPro" id="IPR012337">
    <property type="entry name" value="RNaseH-like_sf"/>
</dbReference>
<dbReference type="GO" id="GO:0005829">
    <property type="term" value="C:cytosol"/>
    <property type="evidence" value="ECO:0007669"/>
    <property type="project" value="TreeGrafter"/>
</dbReference>
<dbReference type="GO" id="GO:0003677">
    <property type="term" value="F:DNA binding"/>
    <property type="evidence" value="ECO:0007669"/>
    <property type="project" value="InterPro"/>
</dbReference>
<dbReference type="RefSeq" id="WP_066327276.1">
    <property type="nucleotide sequence ID" value="NZ_LWSG01000003.1"/>
</dbReference>
<dbReference type="InterPro" id="IPR013520">
    <property type="entry name" value="Ribonucl_H"/>
</dbReference>
<accession>A0A179T5P1</accession>
<evidence type="ECO:0000313" key="5">
    <source>
        <dbReference type="EMBL" id="OAS88529.1"/>
    </source>
</evidence>
<evidence type="ECO:0000259" key="4">
    <source>
        <dbReference type="SMART" id="SM00479"/>
    </source>
</evidence>
<dbReference type="PANTHER" id="PTHR30231:SF41">
    <property type="entry name" value="DNA POLYMERASE III SUBUNIT EPSILON"/>
    <property type="match status" value="1"/>
</dbReference>
<dbReference type="GO" id="GO:0008408">
    <property type="term" value="F:3'-5' exonuclease activity"/>
    <property type="evidence" value="ECO:0007669"/>
    <property type="project" value="TreeGrafter"/>
</dbReference>
<evidence type="ECO:0000313" key="6">
    <source>
        <dbReference type="Proteomes" id="UP000078534"/>
    </source>
</evidence>
<dbReference type="FunFam" id="3.30.420.10:FF:000045">
    <property type="entry name" value="3'-5' exonuclease DinG"/>
    <property type="match status" value="1"/>
</dbReference>
<reference evidence="6" key="1">
    <citation type="submission" date="2016-04" db="EMBL/GenBank/DDBJ databases">
        <authorList>
            <person name="Lyu Z."/>
            <person name="Lyu W."/>
        </authorList>
    </citation>
    <scope>NUCLEOTIDE SEQUENCE [LARGE SCALE GENOMIC DNA]</scope>
    <source>
        <strain evidence="6">C44</strain>
    </source>
</reference>
<protein>
    <recommendedName>
        <fullName evidence="4">Exonuclease domain-containing protein</fullName>
    </recommendedName>
</protein>